<keyword evidence="3" id="KW-1185">Reference proteome</keyword>
<dbReference type="RefSeq" id="WP_419189692.1">
    <property type="nucleotide sequence ID" value="NZ_CP036526.1"/>
</dbReference>
<dbReference type="AlphaFoldDB" id="A0A517NPR3"/>
<sequence length="265" mass="28962" precursor="true">MSNEAPKTTTKAITPTRRFERPLRLWLLLAICVAAYFLCSSASAADPSDFLPPDQQHALYSADMPAGVVGRARLTRRGPVANYYQPVKFVGPEGTMFALPQGAAISRGEPNLMAGLLIGGVYRFRVTGIPNAEGAELYPTVELIDRMYPPDGLATSYPIVLKIDEIDMQAALDGKLVTRVVYLEDPQTAIPLVQTDRQANVMDIGEHQDALGVADHFGRAVAIIRIGSLAPPRAPSLMPEFYFGYPSWAPIFQPENDQPTAVEYQ</sequence>
<feature type="signal peptide" evidence="1">
    <location>
        <begin position="1"/>
        <end position="44"/>
    </location>
</feature>
<protein>
    <submittedName>
        <fullName evidence="2">Uncharacterized protein</fullName>
    </submittedName>
</protein>
<accession>A0A517NPR3</accession>
<feature type="chain" id="PRO_5021859161" evidence="1">
    <location>
        <begin position="45"/>
        <end position="265"/>
    </location>
</feature>
<dbReference type="Proteomes" id="UP000319817">
    <property type="component" value="Chromosome"/>
</dbReference>
<dbReference type="EMBL" id="CP036526">
    <property type="protein sequence ID" value="QDT09100.1"/>
    <property type="molecule type" value="Genomic_DNA"/>
</dbReference>
<proteinExistence type="predicted"/>
<evidence type="ECO:0000313" key="2">
    <source>
        <dbReference type="EMBL" id="QDT09100.1"/>
    </source>
</evidence>
<organism evidence="2 3">
    <name type="scientific">Stieleria marina</name>
    <dbReference type="NCBI Taxonomy" id="1930275"/>
    <lineage>
        <taxon>Bacteria</taxon>
        <taxon>Pseudomonadati</taxon>
        <taxon>Planctomycetota</taxon>
        <taxon>Planctomycetia</taxon>
        <taxon>Pirellulales</taxon>
        <taxon>Pirellulaceae</taxon>
        <taxon>Stieleria</taxon>
    </lineage>
</organism>
<evidence type="ECO:0000256" key="1">
    <source>
        <dbReference type="SAM" id="SignalP"/>
    </source>
</evidence>
<keyword evidence="1" id="KW-0732">Signal</keyword>
<evidence type="ECO:0000313" key="3">
    <source>
        <dbReference type="Proteomes" id="UP000319817"/>
    </source>
</evidence>
<gene>
    <name evidence="2" type="ORF">K239x_10450</name>
</gene>
<name>A0A517NPR3_9BACT</name>
<reference evidence="2 3" key="1">
    <citation type="submission" date="2019-02" db="EMBL/GenBank/DDBJ databases">
        <title>Deep-cultivation of Planctomycetes and their phenomic and genomic characterization uncovers novel biology.</title>
        <authorList>
            <person name="Wiegand S."/>
            <person name="Jogler M."/>
            <person name="Boedeker C."/>
            <person name="Pinto D."/>
            <person name="Vollmers J."/>
            <person name="Rivas-Marin E."/>
            <person name="Kohn T."/>
            <person name="Peeters S.H."/>
            <person name="Heuer A."/>
            <person name="Rast P."/>
            <person name="Oberbeckmann S."/>
            <person name="Bunk B."/>
            <person name="Jeske O."/>
            <person name="Meyerdierks A."/>
            <person name="Storesund J.E."/>
            <person name="Kallscheuer N."/>
            <person name="Luecker S."/>
            <person name="Lage O.M."/>
            <person name="Pohl T."/>
            <person name="Merkel B.J."/>
            <person name="Hornburger P."/>
            <person name="Mueller R.-W."/>
            <person name="Bruemmer F."/>
            <person name="Labrenz M."/>
            <person name="Spormann A.M."/>
            <person name="Op den Camp H."/>
            <person name="Overmann J."/>
            <person name="Amann R."/>
            <person name="Jetten M.S.M."/>
            <person name="Mascher T."/>
            <person name="Medema M.H."/>
            <person name="Devos D.P."/>
            <person name="Kaster A.-K."/>
            <person name="Ovreas L."/>
            <person name="Rohde M."/>
            <person name="Galperin M.Y."/>
            <person name="Jogler C."/>
        </authorList>
    </citation>
    <scope>NUCLEOTIDE SEQUENCE [LARGE SCALE GENOMIC DNA]</scope>
    <source>
        <strain evidence="2 3">K23_9</strain>
    </source>
</reference>